<dbReference type="EMBL" id="PUUL01000128">
    <property type="protein sequence ID" value="RXD50103.1"/>
    <property type="molecule type" value="Genomic_DNA"/>
</dbReference>
<reference evidence="1 3" key="1">
    <citation type="submission" date="2015-02" db="EMBL/GenBank/DDBJ databases">
        <title>Whole genome sequencing of multiple isolates of three species of pepper and tomato-infecting xanthomonads reveals genetic diversity in field strains and pinpoints effectors responsible for host specificity.</title>
        <authorList>
            <person name="Schwartz A."/>
            <person name="Dahlbeck D."/>
            <person name="Staskawicz B."/>
            <person name="Bart R."/>
            <person name="Potnis N."/>
            <person name="Minsavage G."/>
            <person name="Timilsina S."/>
            <person name="Goss E."/>
            <person name="Jones J."/>
            <person name="Vallad G."/>
            <person name="Barak J."/>
            <person name="Miller S."/>
            <person name="Ritchie D."/>
            <person name="Martins J.Jr."/>
            <person name="Patane J.S."/>
            <person name="Setubal J.C."/>
        </authorList>
    </citation>
    <scope>NUCLEOTIDE SEQUENCE [LARGE SCALE GENOMIC DNA]</scope>
    <source>
        <strain evidence="1 3">Xp3-15</strain>
    </source>
</reference>
<name>A0AAQ0YKY4_XANPE</name>
<accession>A0AAQ0YKY4</accession>
<gene>
    <name evidence="2" type="ORF">DB769_19870</name>
    <name evidence="1" type="ORF">XP315_10775</name>
</gene>
<evidence type="ECO:0000313" key="3">
    <source>
        <dbReference type="Proteomes" id="UP000035369"/>
    </source>
</evidence>
<evidence type="ECO:0000313" key="4">
    <source>
        <dbReference type="Proteomes" id="UP000289372"/>
    </source>
</evidence>
<evidence type="ECO:0000313" key="1">
    <source>
        <dbReference type="EMBL" id="KLC05462.1"/>
    </source>
</evidence>
<comment type="caution">
    <text evidence="2">The sequence shown here is derived from an EMBL/GenBank/DDBJ whole genome shotgun (WGS) entry which is preliminary data.</text>
</comment>
<evidence type="ECO:0000313" key="2">
    <source>
        <dbReference type="EMBL" id="RXD50103.1"/>
    </source>
</evidence>
<proteinExistence type="predicted"/>
<protein>
    <submittedName>
        <fullName evidence="2">Uncharacterized protein</fullName>
    </submittedName>
</protein>
<dbReference type="Proteomes" id="UP000035369">
    <property type="component" value="Unassembled WGS sequence"/>
</dbReference>
<sequence length="88" mass="9372">MGEVARVLHVLAAGAAGSAPAVVANVRVQHDRQPPCWFACSDTWRVRAPPAHFGKLRAACFVFGNGFSAGCVMPDHAGEQWRASIAEK</sequence>
<dbReference type="EMBL" id="JZUY01000040">
    <property type="protein sequence ID" value="KLC05462.1"/>
    <property type="molecule type" value="Genomic_DNA"/>
</dbReference>
<reference evidence="2 4" key="2">
    <citation type="submission" date="2018-02" db="EMBL/GenBank/DDBJ databases">
        <title>Characterization of Xanthomonas diversity in transplant houses and field plants.</title>
        <authorList>
            <person name="Abrahamian P."/>
            <person name="Timilsina S."/>
            <person name="Minsavage G.V."/>
            <person name="Goss E.M."/>
            <person name="Jones J.B."/>
            <person name="Vallad G.E."/>
        </authorList>
    </citation>
    <scope>NUCLEOTIDE SEQUENCE [LARGE SCALE GENOMIC DNA]</scope>
    <source>
        <strain evidence="2 4">GEV2132</strain>
    </source>
</reference>
<organism evidence="2 4">
    <name type="scientific">Xanthomonas perforans</name>
    <dbReference type="NCBI Taxonomy" id="442694"/>
    <lineage>
        <taxon>Bacteria</taxon>
        <taxon>Pseudomonadati</taxon>
        <taxon>Pseudomonadota</taxon>
        <taxon>Gammaproteobacteria</taxon>
        <taxon>Lysobacterales</taxon>
        <taxon>Lysobacteraceae</taxon>
        <taxon>Xanthomonas</taxon>
    </lineage>
</organism>
<dbReference type="AlphaFoldDB" id="A0AAQ0YKY4"/>
<dbReference type="Proteomes" id="UP000289372">
    <property type="component" value="Unassembled WGS sequence"/>
</dbReference>
<keyword evidence="3" id="KW-1185">Reference proteome</keyword>